<protein>
    <submittedName>
        <fullName evidence="1">Retrotransposon protein</fullName>
    </submittedName>
</protein>
<accession>A0A5A7VGC2</accession>
<dbReference type="AlphaFoldDB" id="A0A5A7VGC2"/>
<gene>
    <name evidence="2" type="ORF">E5676_scaffold384G001690</name>
    <name evidence="1" type="ORF">E6C27_scaffold271G001760</name>
</gene>
<organism evidence="1 3">
    <name type="scientific">Cucumis melo var. makuwa</name>
    <name type="common">Oriental melon</name>
    <dbReference type="NCBI Taxonomy" id="1194695"/>
    <lineage>
        <taxon>Eukaryota</taxon>
        <taxon>Viridiplantae</taxon>
        <taxon>Streptophyta</taxon>
        <taxon>Embryophyta</taxon>
        <taxon>Tracheophyta</taxon>
        <taxon>Spermatophyta</taxon>
        <taxon>Magnoliopsida</taxon>
        <taxon>eudicotyledons</taxon>
        <taxon>Gunneridae</taxon>
        <taxon>Pentapetalae</taxon>
        <taxon>rosids</taxon>
        <taxon>fabids</taxon>
        <taxon>Cucurbitales</taxon>
        <taxon>Cucurbitaceae</taxon>
        <taxon>Benincaseae</taxon>
        <taxon>Cucumis</taxon>
    </lineage>
</organism>
<evidence type="ECO:0000313" key="1">
    <source>
        <dbReference type="EMBL" id="KAA0066818.1"/>
    </source>
</evidence>
<name>A0A5A7VGC2_CUCMM</name>
<proteinExistence type="predicted"/>
<evidence type="ECO:0000313" key="2">
    <source>
        <dbReference type="EMBL" id="TYK27965.1"/>
    </source>
</evidence>
<dbReference type="Proteomes" id="UP000321393">
    <property type="component" value="Unassembled WGS sequence"/>
</dbReference>
<sequence>MKHSSTKNVIEHSFYLLKGRWAILCGKSYYPLQVQCHTILACCLLHNLINGEMKNCKDIDEVDEANFTNVVTTAGNDVHMTTSSRAPKHVWTKEEDTLVEYLVELVSIGRWKSNNGTFRPGYLAQLVCMMGEKLLDVVSEQPLCILQRRASLTNHFHITTNLHMCSDEIGRRVPFVETFTDIGSNELVGRIYAHHNLLARQMVGLDRAALEKEEKLAGGELEVIHMALECMNDQLRTIVKWPTRALANDTFVRHEFLRLLFEMPNLSSLDRALCQRQLMSHMDDMRDFVEMTGEERKGFRRVLLRDVSR</sequence>
<dbReference type="EMBL" id="SSTD01002424">
    <property type="protein sequence ID" value="TYK27965.1"/>
    <property type="molecule type" value="Genomic_DNA"/>
</dbReference>
<dbReference type="EMBL" id="SSTE01000806">
    <property type="protein sequence ID" value="KAA0066818.1"/>
    <property type="molecule type" value="Genomic_DNA"/>
</dbReference>
<evidence type="ECO:0000313" key="4">
    <source>
        <dbReference type="Proteomes" id="UP000321947"/>
    </source>
</evidence>
<evidence type="ECO:0000313" key="3">
    <source>
        <dbReference type="Proteomes" id="UP000321393"/>
    </source>
</evidence>
<dbReference type="Proteomes" id="UP000321947">
    <property type="component" value="Unassembled WGS sequence"/>
</dbReference>
<reference evidence="3 4" key="1">
    <citation type="submission" date="2019-08" db="EMBL/GenBank/DDBJ databases">
        <title>Draft genome sequences of two oriental melons (Cucumis melo L. var makuwa).</title>
        <authorList>
            <person name="Kwon S.-Y."/>
        </authorList>
    </citation>
    <scope>NUCLEOTIDE SEQUENCE [LARGE SCALE GENOMIC DNA]</scope>
    <source>
        <strain evidence="4">cv. Chang Bougi</strain>
        <strain evidence="3">cv. SW 3</strain>
        <tissue evidence="1">Leaf</tissue>
    </source>
</reference>
<comment type="caution">
    <text evidence="1">The sequence shown here is derived from an EMBL/GenBank/DDBJ whole genome shotgun (WGS) entry which is preliminary data.</text>
</comment>